<dbReference type="Pfam" id="PF00535">
    <property type="entry name" value="Glycos_transf_2"/>
    <property type="match status" value="1"/>
</dbReference>
<reference evidence="7" key="1">
    <citation type="journal article" date="2014" name="Int. J. Syst. Evol. Microbiol.">
        <title>Complete genome sequence of Corynebacterium casei LMG S-19264T (=DSM 44701T), isolated from a smear-ripened cheese.</title>
        <authorList>
            <consortium name="US DOE Joint Genome Institute (JGI-PGF)"/>
            <person name="Walter F."/>
            <person name="Albersmeier A."/>
            <person name="Kalinowski J."/>
            <person name="Ruckert C."/>
        </authorList>
    </citation>
    <scope>NUCLEOTIDE SEQUENCE</scope>
    <source>
        <strain evidence="7">VKM Ac-1401</strain>
    </source>
</reference>
<feature type="domain" description="Glycosyl transferase family 1" evidence="4">
    <location>
        <begin position="209"/>
        <end position="363"/>
    </location>
</feature>
<dbReference type="CDD" id="cd03801">
    <property type="entry name" value="GT4_PimA-like"/>
    <property type="match status" value="1"/>
</dbReference>
<dbReference type="SUPFAM" id="SSF53756">
    <property type="entry name" value="UDP-Glycosyltransferase/glycogen phosphorylase"/>
    <property type="match status" value="1"/>
</dbReference>
<evidence type="ECO:0000259" key="6">
    <source>
        <dbReference type="Pfam" id="PF13439"/>
    </source>
</evidence>
<proteinExistence type="predicted"/>
<dbReference type="Gene3D" id="3.90.550.10">
    <property type="entry name" value="Spore Coat Polysaccharide Biosynthesis Protein SpsA, Chain A"/>
    <property type="match status" value="1"/>
</dbReference>
<evidence type="ECO:0008006" key="9">
    <source>
        <dbReference type="Google" id="ProtNLM"/>
    </source>
</evidence>
<dbReference type="InterPro" id="IPR029044">
    <property type="entry name" value="Nucleotide-diphossugar_trans"/>
</dbReference>
<evidence type="ECO:0000313" key="7">
    <source>
        <dbReference type="EMBL" id="GLJ74974.1"/>
    </source>
</evidence>
<dbReference type="EMBL" id="BSEN01000001">
    <property type="protein sequence ID" value="GLJ74974.1"/>
    <property type="molecule type" value="Genomic_DNA"/>
</dbReference>
<dbReference type="PANTHER" id="PTHR43179:SF7">
    <property type="entry name" value="RHAMNOSYLTRANSFERASE WBBL"/>
    <property type="match status" value="1"/>
</dbReference>
<sequence>MRVLVLCHSPAYETLGGAEKSVIAIASRWRELDPSVEFTFVVPATDGLLAPALTARGFAVKGIPSFPWVLRKVPDDGERILRYQRQNARAVERLVELIQREKTDLVVTNSIVNPWAAVAASMAGLPHAWLVREFGDLDHGLQFEFGVESTWRDIASLSDLVVANSEAVRDHIESFAPGTDAAISYPPVALLDTAAADEQPDPHAPTLSIVCVGTLSVSKGQATAVAAVARLAQGGVDAELTLVGADSPAGYRDELRALADRLGVGDRVTILPPTDAVQEIIQRAHIGVTPSVMEAFGRVTLEYMLLGKPVVGARSGGTVELIDSGRSGYLVTPGNADDMAVALAAYAHDRDLIARHGANARERAVAFTSGDRTLDALVARLQELGATRRGAAPTPRLVAATMGEAGRALDWVRRSIDNRTQTAEYRLGARVVGPARRARNLAKRARRGVDSVVSARPSETKRAPSASRGPIDVTRAVGAGAAKQKRGIRTVAKDQAVAVALVRRGLVDKVFYGIQAGKRFATDLDAARHFLSTGVAAGLAPSALFEPEWAGAISGKPAPIVVRYVAGHGGTDLGRVWTKPMHESSTELVPSTTVAPDVLLAPPVDGSAFTDPRKLYDRVGRFEASELSRQPSSAVTGIHWNEQLAASAQRSDDVVSILMLTYNDWRRTIVAIDAVLAAQTDVEFELVLVDNGSKPQVRRILRALYDDDPRVTIIVSPINLNFAGGCNLAFVHSRGSRIVLLNNDTEVTDGWLDALVAPLEDPATVGTQSLLIYAHGTIQTAGTVFDGPTVLPRHFLTDHPIEDALALDPGTLDGFSAVTAACLALRARDFAQVQGFDELFANGMEDVDLCLRLREELDGTFRVVTDSRVVHYESVSEGRGARTVPNRARYWQRWAGSMPPSDAWRYDELGLATVSFAPRGRKPGEIGLTHGTEPTTIRLTGDRAQRLRVAVRRPYLSLKDGRTPVRGLVVDAVVAAVQASDAHVIVDTASTRYRRSRVLDDVVVHFAFDGEPDIQPGIRNIVIASGDDIDRQFVRFGDVIIRLPEPDADGADIVFELDADAERELRAAIS</sequence>
<dbReference type="GO" id="GO:0016757">
    <property type="term" value="F:glycosyltransferase activity"/>
    <property type="evidence" value="ECO:0007669"/>
    <property type="project" value="UniProtKB-KW"/>
</dbReference>
<keyword evidence="1" id="KW-0328">Glycosyltransferase</keyword>
<evidence type="ECO:0000313" key="8">
    <source>
        <dbReference type="Proteomes" id="UP001142372"/>
    </source>
</evidence>
<protein>
    <recommendedName>
        <fullName evidence="9">D-inositol 3-phosphate glycosyltransferase</fullName>
    </recommendedName>
</protein>
<evidence type="ECO:0000259" key="5">
    <source>
        <dbReference type="Pfam" id="PF00535"/>
    </source>
</evidence>
<comment type="caution">
    <text evidence="7">The sequence shown here is derived from an EMBL/GenBank/DDBJ whole genome shotgun (WGS) entry which is preliminary data.</text>
</comment>
<evidence type="ECO:0000256" key="2">
    <source>
        <dbReference type="ARBA" id="ARBA00022679"/>
    </source>
</evidence>
<dbReference type="Proteomes" id="UP001142372">
    <property type="component" value="Unassembled WGS sequence"/>
</dbReference>
<dbReference type="Gene3D" id="3.40.50.2000">
    <property type="entry name" value="Glycogen Phosphorylase B"/>
    <property type="match status" value="2"/>
</dbReference>
<reference evidence="7" key="2">
    <citation type="submission" date="2023-01" db="EMBL/GenBank/DDBJ databases">
        <authorList>
            <person name="Sun Q."/>
            <person name="Evtushenko L."/>
        </authorList>
    </citation>
    <scope>NUCLEOTIDE SEQUENCE</scope>
    <source>
        <strain evidence="7">VKM Ac-1401</strain>
    </source>
</reference>
<dbReference type="Pfam" id="PF00534">
    <property type="entry name" value="Glycos_transf_1"/>
    <property type="match status" value="1"/>
</dbReference>
<dbReference type="Pfam" id="PF13439">
    <property type="entry name" value="Glyco_transf_4"/>
    <property type="match status" value="1"/>
</dbReference>
<dbReference type="SUPFAM" id="SSF53448">
    <property type="entry name" value="Nucleotide-diphospho-sugar transferases"/>
    <property type="match status" value="1"/>
</dbReference>
<organism evidence="7 8">
    <name type="scientific">Leifsonia poae</name>
    <dbReference type="NCBI Taxonomy" id="110933"/>
    <lineage>
        <taxon>Bacteria</taxon>
        <taxon>Bacillati</taxon>
        <taxon>Actinomycetota</taxon>
        <taxon>Actinomycetes</taxon>
        <taxon>Micrococcales</taxon>
        <taxon>Microbacteriaceae</taxon>
        <taxon>Leifsonia</taxon>
    </lineage>
</organism>
<dbReference type="AlphaFoldDB" id="A0A9W6H6T0"/>
<feature type="region of interest" description="Disordered" evidence="3">
    <location>
        <begin position="447"/>
        <end position="470"/>
    </location>
</feature>
<dbReference type="RefSeq" id="WP_271175648.1">
    <property type="nucleotide sequence ID" value="NZ_BAAAJO010000001.1"/>
</dbReference>
<name>A0A9W6H6T0_9MICO</name>
<dbReference type="InterPro" id="IPR001296">
    <property type="entry name" value="Glyco_trans_1"/>
</dbReference>
<accession>A0A9W6H6T0</accession>
<feature type="domain" description="Glycosyltransferase subfamily 4-like N-terminal" evidence="6">
    <location>
        <begin position="16"/>
        <end position="175"/>
    </location>
</feature>
<evidence type="ECO:0000256" key="3">
    <source>
        <dbReference type="SAM" id="MobiDB-lite"/>
    </source>
</evidence>
<evidence type="ECO:0000256" key="1">
    <source>
        <dbReference type="ARBA" id="ARBA00022676"/>
    </source>
</evidence>
<feature type="domain" description="Glycosyltransferase 2-like" evidence="5">
    <location>
        <begin position="656"/>
        <end position="764"/>
    </location>
</feature>
<dbReference type="PANTHER" id="PTHR43179">
    <property type="entry name" value="RHAMNOSYLTRANSFERASE WBBL"/>
    <property type="match status" value="1"/>
</dbReference>
<gene>
    <name evidence="7" type="ORF">GCM10017584_05470</name>
</gene>
<dbReference type="CDD" id="cd04186">
    <property type="entry name" value="GT_2_like_c"/>
    <property type="match status" value="1"/>
</dbReference>
<keyword evidence="8" id="KW-1185">Reference proteome</keyword>
<evidence type="ECO:0000259" key="4">
    <source>
        <dbReference type="Pfam" id="PF00534"/>
    </source>
</evidence>
<dbReference type="InterPro" id="IPR028098">
    <property type="entry name" value="Glyco_trans_4-like_N"/>
</dbReference>
<keyword evidence="2" id="KW-0808">Transferase</keyword>
<dbReference type="InterPro" id="IPR001173">
    <property type="entry name" value="Glyco_trans_2-like"/>
</dbReference>